<dbReference type="PANTHER" id="PTHR36440">
    <property type="entry name" value="PUTATIVE (AFU_ORTHOLOGUE AFUA_8G07350)-RELATED"/>
    <property type="match status" value="1"/>
</dbReference>
<sequence length="126" mass="13934">MGFVKGTVKNSAAVEARPVERGEKAFIQVLIGPEDGAPHFITRKFTILPGGRIPKHKHPTIEHEQYVLSGRMKIWIGDEEKEVGPGQAVFIPADTPHAYLNVGNEPVEFLCVIPKTSGYATEWLED</sequence>
<dbReference type="InterPro" id="IPR014710">
    <property type="entry name" value="RmlC-like_jellyroll"/>
</dbReference>
<evidence type="ECO:0000313" key="2">
    <source>
        <dbReference type="EMBL" id="KGQ22741.1"/>
    </source>
</evidence>
<feature type="domain" description="Cupin type-2" evidence="1">
    <location>
        <begin position="45"/>
        <end position="112"/>
    </location>
</feature>
<dbReference type="InterPro" id="IPR011051">
    <property type="entry name" value="RmlC_Cupin_sf"/>
</dbReference>
<dbReference type="CDD" id="cd02222">
    <property type="entry name" value="cupin_TM1459-like"/>
    <property type="match status" value="1"/>
</dbReference>
<organism evidence="2 3">
    <name type="scientific">Thermus filiformis</name>
    <dbReference type="NCBI Taxonomy" id="276"/>
    <lineage>
        <taxon>Bacteria</taxon>
        <taxon>Thermotogati</taxon>
        <taxon>Deinococcota</taxon>
        <taxon>Deinococci</taxon>
        <taxon>Thermales</taxon>
        <taxon>Thermaceae</taxon>
        <taxon>Thermus</taxon>
    </lineage>
</organism>
<proteinExistence type="predicted"/>
<dbReference type="InterPro" id="IPR053146">
    <property type="entry name" value="QDO-like"/>
</dbReference>
<name>A0A0A2WRH6_THEFI</name>
<dbReference type="OrthoDB" id="9791297at2"/>
<dbReference type="PANTHER" id="PTHR36440:SF1">
    <property type="entry name" value="PUTATIVE (AFU_ORTHOLOGUE AFUA_8G07350)-RELATED"/>
    <property type="match status" value="1"/>
</dbReference>
<reference evidence="2 3" key="1">
    <citation type="journal article" date="2015" name="Genome Announc.">
        <title>Draft Genome Sequence of the Thermophile Thermus filiformis ATCC 43280, Producer of Carotenoid-(Di)glucoside-Branched Fatty Acid (Di)esters and Source of Hyperthermostable Enzymes of Biotechnological Interest.</title>
        <authorList>
            <person name="Mandelli F."/>
            <person name="Oliveira Ramires B."/>
            <person name="Couger M.B."/>
            <person name="Paixao D.A."/>
            <person name="Camilo C.M."/>
            <person name="Polikarpov I."/>
            <person name="Prade R."/>
            <person name="Riano-Pachon D.M."/>
            <person name="Squina F.M."/>
        </authorList>
    </citation>
    <scope>NUCLEOTIDE SEQUENCE [LARGE SCALE GENOMIC DNA]</scope>
    <source>
        <strain evidence="2 3">ATCC 43280</strain>
    </source>
</reference>
<dbReference type="Gene3D" id="2.60.120.10">
    <property type="entry name" value="Jelly Rolls"/>
    <property type="match status" value="1"/>
</dbReference>
<dbReference type="Pfam" id="PF07883">
    <property type="entry name" value="Cupin_2"/>
    <property type="match status" value="1"/>
</dbReference>
<dbReference type="EMBL" id="JPSL02000037">
    <property type="protein sequence ID" value="KGQ22741.1"/>
    <property type="molecule type" value="Genomic_DNA"/>
</dbReference>
<dbReference type="AlphaFoldDB" id="A0A0A2WRH6"/>
<keyword evidence="3" id="KW-1185">Reference proteome</keyword>
<protein>
    <submittedName>
        <fullName evidence="2">Cupin</fullName>
    </submittedName>
</protein>
<gene>
    <name evidence="2" type="ORF">THFILI_03755</name>
</gene>
<dbReference type="STRING" id="276.THFILI_03755"/>
<evidence type="ECO:0000259" key="1">
    <source>
        <dbReference type="Pfam" id="PF07883"/>
    </source>
</evidence>
<dbReference type="Proteomes" id="UP000030364">
    <property type="component" value="Unassembled WGS sequence"/>
</dbReference>
<dbReference type="PATRIC" id="fig|276.5.peg.432"/>
<evidence type="ECO:0000313" key="3">
    <source>
        <dbReference type="Proteomes" id="UP000030364"/>
    </source>
</evidence>
<dbReference type="SUPFAM" id="SSF51182">
    <property type="entry name" value="RmlC-like cupins"/>
    <property type="match status" value="1"/>
</dbReference>
<dbReference type="RefSeq" id="WP_038061496.1">
    <property type="nucleotide sequence ID" value="NZ_JPSL02000037.1"/>
</dbReference>
<accession>A0A0A2WRH6</accession>
<dbReference type="InterPro" id="IPR013096">
    <property type="entry name" value="Cupin_2"/>
</dbReference>
<comment type="caution">
    <text evidence="2">The sequence shown here is derived from an EMBL/GenBank/DDBJ whole genome shotgun (WGS) entry which is preliminary data.</text>
</comment>